<dbReference type="EMBL" id="BPNN01000170">
    <property type="protein sequence ID" value="GJA65972.1"/>
    <property type="molecule type" value="Genomic_DNA"/>
</dbReference>
<evidence type="ECO:0000313" key="2">
    <source>
        <dbReference type="Proteomes" id="UP000886934"/>
    </source>
</evidence>
<proteinExistence type="predicted"/>
<protein>
    <submittedName>
        <fullName evidence="1">Uncharacterized protein</fullName>
    </submittedName>
</protein>
<sequence>MGGGKVIGNQWSSSGVPHKGWTCVDVIDLRSNGEQPEDTDYATCQMCGNEKIRYVHVMQHPDYISELEVGCVCAEKMTDDYVGPKRWETKLRNRAARRTRWLKRTWRTSAKGNSFLNLEGYNLVVYPTKTNRWGYKIGNRFGPRTYPTANEAKLALFDDFWIETQDDEALWSSD</sequence>
<name>A0AA37D5Q1_AERCA</name>
<dbReference type="AlphaFoldDB" id="A0AA37D5Q1"/>
<dbReference type="Proteomes" id="UP000886934">
    <property type="component" value="Unassembled WGS sequence"/>
</dbReference>
<comment type="caution">
    <text evidence="1">The sequence shown here is derived from an EMBL/GenBank/DDBJ whole genome shotgun (WGS) entry which is preliminary data.</text>
</comment>
<gene>
    <name evidence="1" type="ORF">KAM351_45830</name>
</gene>
<reference evidence="1" key="1">
    <citation type="submission" date="2021-07" db="EMBL/GenBank/DDBJ databases">
        <title>Draft genome sequence of carbapenem-resistant Aeromonas spp. in Japan.</title>
        <authorList>
            <person name="Maehana S."/>
            <person name="Suzuki M."/>
            <person name="Kitasato H."/>
        </authorList>
    </citation>
    <scope>NUCLEOTIDE SEQUENCE</scope>
    <source>
        <strain evidence="1">KAM351</strain>
    </source>
</reference>
<accession>A0AA37D5Q1</accession>
<organism evidence="1 2">
    <name type="scientific">Aeromonas caviae</name>
    <name type="common">Aeromonas punctata</name>
    <dbReference type="NCBI Taxonomy" id="648"/>
    <lineage>
        <taxon>Bacteria</taxon>
        <taxon>Pseudomonadati</taxon>
        <taxon>Pseudomonadota</taxon>
        <taxon>Gammaproteobacteria</taxon>
        <taxon>Aeromonadales</taxon>
        <taxon>Aeromonadaceae</taxon>
        <taxon>Aeromonas</taxon>
    </lineage>
</organism>
<evidence type="ECO:0000313" key="1">
    <source>
        <dbReference type="EMBL" id="GJA65972.1"/>
    </source>
</evidence>